<dbReference type="PROSITE" id="PS50225">
    <property type="entry name" value="SOCS"/>
    <property type="match status" value="1"/>
</dbReference>
<keyword evidence="4 5" id="KW-0727">SH2 domain</keyword>
<dbReference type="EMBL" id="OU896719">
    <property type="protein sequence ID" value="CAG9816134.1"/>
    <property type="molecule type" value="Genomic_DNA"/>
</dbReference>
<dbReference type="GO" id="GO:0046854">
    <property type="term" value="P:phosphatidylinositol phosphate biosynthetic process"/>
    <property type="evidence" value="ECO:0007669"/>
    <property type="project" value="TreeGrafter"/>
</dbReference>
<evidence type="ECO:0000259" key="7">
    <source>
        <dbReference type="PROSITE" id="PS50001"/>
    </source>
</evidence>
<dbReference type="CDD" id="cd03717">
    <property type="entry name" value="SOCS_SOCS_like"/>
    <property type="match status" value="1"/>
</dbReference>
<dbReference type="GO" id="GO:0005942">
    <property type="term" value="C:phosphatidylinositol 3-kinase complex"/>
    <property type="evidence" value="ECO:0007669"/>
    <property type="project" value="TreeGrafter"/>
</dbReference>
<dbReference type="SUPFAM" id="SSF55550">
    <property type="entry name" value="SH2 domain"/>
    <property type="match status" value="1"/>
</dbReference>
<dbReference type="InterPro" id="IPR036860">
    <property type="entry name" value="SH2_dom_sf"/>
</dbReference>
<dbReference type="SMART" id="SM00969">
    <property type="entry name" value="SOCS_box"/>
    <property type="match status" value="1"/>
</dbReference>
<dbReference type="Pfam" id="PF00017">
    <property type="entry name" value="SH2"/>
    <property type="match status" value="1"/>
</dbReference>
<dbReference type="OrthoDB" id="6270897at2759"/>
<dbReference type="PANTHER" id="PTHR10155">
    <property type="entry name" value="PHOSPHATIDYLINOSITOL 3-KINASE REGULATORY SUBUNIT"/>
    <property type="match status" value="1"/>
</dbReference>
<reference evidence="9" key="2">
    <citation type="submission" date="2022-10" db="EMBL/GenBank/DDBJ databases">
        <authorList>
            <consortium name="ENA_rothamsted_submissions"/>
            <consortium name="culmorum"/>
            <person name="King R."/>
        </authorList>
    </citation>
    <scope>NUCLEOTIDE SEQUENCE</scope>
</reference>
<dbReference type="Pfam" id="PF07525">
    <property type="entry name" value="SOCS_box"/>
    <property type="match status" value="1"/>
</dbReference>
<name>A0A9N9X1G9_PHACE</name>
<dbReference type="Proteomes" id="UP001153737">
    <property type="component" value="Chromosome 13"/>
</dbReference>
<protein>
    <recommendedName>
        <fullName evidence="11">Suppressor of cytokine signaling 6</fullName>
    </recommendedName>
</protein>
<evidence type="ECO:0000256" key="6">
    <source>
        <dbReference type="SAM" id="MobiDB-lite"/>
    </source>
</evidence>
<evidence type="ECO:0000256" key="1">
    <source>
        <dbReference type="ARBA" id="ARBA00022604"/>
    </source>
</evidence>
<dbReference type="InterPro" id="IPR036036">
    <property type="entry name" value="SOCS_box-like_dom_sf"/>
</dbReference>
<dbReference type="InterPro" id="IPR001496">
    <property type="entry name" value="SOCS_box"/>
</dbReference>
<dbReference type="InterPro" id="IPR000980">
    <property type="entry name" value="SH2"/>
</dbReference>
<evidence type="ECO:0000256" key="4">
    <source>
        <dbReference type="ARBA" id="ARBA00022999"/>
    </source>
</evidence>
<proteinExistence type="predicted"/>
<dbReference type="AlphaFoldDB" id="A0A9N9X1G9"/>
<evidence type="ECO:0000313" key="10">
    <source>
        <dbReference type="Proteomes" id="UP001153737"/>
    </source>
</evidence>
<evidence type="ECO:0000256" key="5">
    <source>
        <dbReference type="PROSITE-ProRule" id="PRU00191"/>
    </source>
</evidence>
<dbReference type="GO" id="GO:0046935">
    <property type="term" value="F:1-phosphatidylinositol-3-kinase regulator activity"/>
    <property type="evidence" value="ECO:0007669"/>
    <property type="project" value="TreeGrafter"/>
</dbReference>
<evidence type="ECO:0000256" key="3">
    <source>
        <dbReference type="ARBA" id="ARBA00022786"/>
    </source>
</evidence>
<keyword evidence="10" id="KW-1185">Reference proteome</keyword>
<dbReference type="SMART" id="SM00253">
    <property type="entry name" value="SOCS"/>
    <property type="match status" value="1"/>
</dbReference>
<dbReference type="SMART" id="SM00252">
    <property type="entry name" value="SH2"/>
    <property type="match status" value="1"/>
</dbReference>
<reference evidence="9" key="1">
    <citation type="submission" date="2022-01" db="EMBL/GenBank/DDBJ databases">
        <authorList>
            <person name="King R."/>
        </authorList>
    </citation>
    <scope>NUCLEOTIDE SEQUENCE</scope>
</reference>
<dbReference type="GO" id="GO:0009968">
    <property type="term" value="P:negative regulation of signal transduction"/>
    <property type="evidence" value="ECO:0007669"/>
    <property type="project" value="UniProtKB-KW"/>
</dbReference>
<accession>A0A9N9X1G9</accession>
<feature type="domain" description="SOCS box" evidence="8">
    <location>
        <begin position="305"/>
        <end position="355"/>
    </location>
</feature>
<feature type="region of interest" description="Disordered" evidence="6">
    <location>
        <begin position="127"/>
        <end position="147"/>
    </location>
</feature>
<evidence type="ECO:0000256" key="2">
    <source>
        <dbReference type="ARBA" id="ARBA00022700"/>
    </source>
</evidence>
<dbReference type="SUPFAM" id="SSF158235">
    <property type="entry name" value="SOCS box-like"/>
    <property type="match status" value="1"/>
</dbReference>
<keyword evidence="1" id="KW-0341">Growth regulation</keyword>
<sequence>MANPNNKSKNWLSRLRDLRIRRRSLDSSEQRSEDNILYRRGIYVHNNISSNNDPQTQSSWTRNGFRRSILKMHNRVKDVFKQKNTNSNTSTTRHTIAVVSNGTSSSHISQRVTLSSPARHVENIYSFGPVKKPAGSPNSERPSPRVSPCPARITLASPVPSNSSVSISAPAPVVPPRRRNFAQLSPEAPNGSVPKNEIANLTNYYWYWGPISRSQAEDRLKDSPDGAFLVRDSTADRYIFTMSFRSIGKILHTRIEYTKSGYSLFDQVGYKSIAELVEDAIMKSKNSVYCYTKTRDFVQPNFPVRLTLPVSRYDKVPTLKYLSRFVIRQFVIINDMDKLPLPDALISYLQEQGPYF</sequence>
<keyword evidence="2" id="KW-0734">Signal transduction inhibitor</keyword>
<dbReference type="GO" id="GO:0035556">
    <property type="term" value="P:intracellular signal transduction"/>
    <property type="evidence" value="ECO:0007669"/>
    <property type="project" value="InterPro"/>
</dbReference>
<dbReference type="PROSITE" id="PS50001">
    <property type="entry name" value="SH2"/>
    <property type="match status" value="1"/>
</dbReference>
<evidence type="ECO:0000313" key="9">
    <source>
        <dbReference type="EMBL" id="CAG9816134.1"/>
    </source>
</evidence>
<keyword evidence="3" id="KW-0833">Ubl conjugation pathway</keyword>
<dbReference type="PANTHER" id="PTHR10155:SF32">
    <property type="entry name" value="LP02169P"/>
    <property type="match status" value="1"/>
</dbReference>
<organism evidence="9 10">
    <name type="scientific">Phaedon cochleariae</name>
    <name type="common">Mustard beetle</name>
    <dbReference type="NCBI Taxonomy" id="80249"/>
    <lineage>
        <taxon>Eukaryota</taxon>
        <taxon>Metazoa</taxon>
        <taxon>Ecdysozoa</taxon>
        <taxon>Arthropoda</taxon>
        <taxon>Hexapoda</taxon>
        <taxon>Insecta</taxon>
        <taxon>Pterygota</taxon>
        <taxon>Neoptera</taxon>
        <taxon>Endopterygota</taxon>
        <taxon>Coleoptera</taxon>
        <taxon>Polyphaga</taxon>
        <taxon>Cucujiformia</taxon>
        <taxon>Chrysomeloidea</taxon>
        <taxon>Chrysomelidae</taxon>
        <taxon>Chrysomelinae</taxon>
        <taxon>Chrysomelini</taxon>
        <taxon>Phaedon</taxon>
    </lineage>
</organism>
<evidence type="ECO:0000259" key="8">
    <source>
        <dbReference type="PROSITE" id="PS50225"/>
    </source>
</evidence>
<gene>
    <name evidence="9" type="ORF">PHAECO_LOCUS3784</name>
</gene>
<dbReference type="Gene3D" id="3.30.505.10">
    <property type="entry name" value="SH2 domain"/>
    <property type="match status" value="1"/>
</dbReference>
<evidence type="ECO:0008006" key="11">
    <source>
        <dbReference type="Google" id="ProtNLM"/>
    </source>
</evidence>
<dbReference type="Gene3D" id="1.10.750.20">
    <property type="entry name" value="SOCS box"/>
    <property type="match status" value="1"/>
</dbReference>
<feature type="domain" description="SH2" evidence="7">
    <location>
        <begin position="206"/>
        <end position="310"/>
    </location>
</feature>